<feature type="region of interest" description="VHIID" evidence="3">
    <location>
        <begin position="252"/>
        <end position="317"/>
    </location>
</feature>
<keyword evidence="1" id="KW-0805">Transcription regulation</keyword>
<dbReference type="PANTHER" id="PTHR31636">
    <property type="entry name" value="OSJNBA0084A10.13 PROTEIN-RELATED"/>
    <property type="match status" value="1"/>
</dbReference>
<feature type="region of interest" description="SAW" evidence="3">
    <location>
        <begin position="471"/>
        <end position="545"/>
    </location>
</feature>
<feature type="region of interest" description="Leucine repeat II (LRII)" evidence="3">
    <location>
        <begin position="333"/>
        <end position="365"/>
    </location>
</feature>
<comment type="similarity">
    <text evidence="3">Belongs to the GRAS family.</text>
</comment>
<feature type="region of interest" description="Disordered" evidence="4">
    <location>
        <begin position="82"/>
        <end position="117"/>
    </location>
</feature>
<feature type="compositionally biased region" description="Polar residues" evidence="4">
    <location>
        <begin position="82"/>
        <end position="96"/>
    </location>
</feature>
<protein>
    <submittedName>
        <fullName evidence="5">Uncharacterized protein</fullName>
    </submittedName>
</protein>
<feature type="region of interest" description="Leucine repeat I (LRI)" evidence="3">
    <location>
        <begin position="173"/>
        <end position="233"/>
    </location>
</feature>
<dbReference type="AlphaFoldDB" id="A0A5B6ZP20"/>
<proteinExistence type="inferred from homology"/>
<feature type="compositionally biased region" description="Polar residues" evidence="4">
    <location>
        <begin position="105"/>
        <end position="116"/>
    </location>
</feature>
<dbReference type="PROSITE" id="PS50985">
    <property type="entry name" value="GRAS"/>
    <property type="match status" value="1"/>
</dbReference>
<feature type="short sequence motif" description="VHIID" evidence="3">
    <location>
        <begin position="283"/>
        <end position="287"/>
    </location>
</feature>
<reference evidence="5" key="1">
    <citation type="submission" date="2019-08" db="EMBL/GenBank/DDBJ databases">
        <title>Reference gene set and small RNA set construction with multiple tissues from Davidia involucrata Baill.</title>
        <authorList>
            <person name="Yang H."/>
            <person name="Zhou C."/>
            <person name="Li G."/>
            <person name="Wang J."/>
            <person name="Gao P."/>
            <person name="Wang M."/>
            <person name="Wang R."/>
            <person name="Zhao Y."/>
        </authorList>
    </citation>
    <scope>NUCLEOTIDE SEQUENCE</scope>
    <source>
        <tissue evidence="5">Mixed with DoveR01_LX</tissue>
    </source>
</reference>
<evidence type="ECO:0000256" key="2">
    <source>
        <dbReference type="ARBA" id="ARBA00023163"/>
    </source>
</evidence>
<dbReference type="InterPro" id="IPR005202">
    <property type="entry name" value="TF_GRAS"/>
</dbReference>
<evidence type="ECO:0000313" key="5">
    <source>
        <dbReference type="EMBL" id="MPA45388.1"/>
    </source>
</evidence>
<sequence>MQTSQEHHSSGSINSLYHQPMQQIEPYCFSPFQILNNNECPGDSSQGTQASFQTNNEQYFTLESSPPTGYIVYDSPSAVSISSNRSPFSPQGSHSYLSDPRHSPDNTYGSPVSGSSIVDDGSELRHILRDLENKLLGPESDIDDSCSCSFKSAVHQASSLTRLNRILEMQPSLDLKQVLIACAKAVSDDDRSTAASWMDVLERMVSVFGDPIQRLGAYMLEGLRARLLSSGSLIYKKLKCTEPTSSELMSYMSILYQICPYWKFAYVSANVVIREAMKNEARIHIIDFQIAQGSQWVYLIQDLAARPGGPPLVRITGVDDSQSAHARGGGLDIVGQRLSKVAESRGVPFEFHGAAMSGCEVELQNLGVQHGEALVVNFPYVLHHMPDESVSTANHRDRLLRLVKSLSPKVVTIVEQESNTNTAPFFPRFCETLDYYTAMFESIDVARPRDDRQRMSAEEHCVARDIVNMIACEGPERVERHELFGKWRSRLTMAGFAPVPLSSMVSVAIKDMLKDYSTNYRLGEGDGALYLGWRNRALATSSAWR</sequence>
<evidence type="ECO:0000256" key="4">
    <source>
        <dbReference type="SAM" id="MobiDB-lite"/>
    </source>
</evidence>
<evidence type="ECO:0000256" key="3">
    <source>
        <dbReference type="PROSITE-ProRule" id="PRU01191"/>
    </source>
</evidence>
<dbReference type="EMBL" id="GHES01014829">
    <property type="protein sequence ID" value="MPA45388.1"/>
    <property type="molecule type" value="Transcribed_RNA"/>
</dbReference>
<dbReference type="Pfam" id="PF03514">
    <property type="entry name" value="GRAS"/>
    <property type="match status" value="1"/>
</dbReference>
<keyword evidence="2" id="KW-0804">Transcription</keyword>
<comment type="caution">
    <text evidence="3">Lacks conserved residue(s) required for the propagation of feature annotation.</text>
</comment>
<evidence type="ECO:0000256" key="1">
    <source>
        <dbReference type="ARBA" id="ARBA00023015"/>
    </source>
</evidence>
<name>A0A5B6ZP20_DAVIN</name>
<organism evidence="5">
    <name type="scientific">Davidia involucrata</name>
    <name type="common">Dove tree</name>
    <dbReference type="NCBI Taxonomy" id="16924"/>
    <lineage>
        <taxon>Eukaryota</taxon>
        <taxon>Viridiplantae</taxon>
        <taxon>Streptophyta</taxon>
        <taxon>Embryophyta</taxon>
        <taxon>Tracheophyta</taxon>
        <taxon>Spermatophyta</taxon>
        <taxon>Magnoliopsida</taxon>
        <taxon>eudicotyledons</taxon>
        <taxon>Gunneridae</taxon>
        <taxon>Pentapetalae</taxon>
        <taxon>asterids</taxon>
        <taxon>Cornales</taxon>
        <taxon>Nyssaceae</taxon>
        <taxon>Davidia</taxon>
    </lineage>
</organism>
<gene>
    <name evidence="5" type="ORF">Din_014829</name>
</gene>
<accession>A0A5B6ZP20</accession>